<dbReference type="Proteomes" id="UP000288052">
    <property type="component" value="Unassembled WGS sequence"/>
</dbReference>
<keyword evidence="2" id="KW-1003">Cell membrane</keyword>
<dbReference type="PROSITE" id="PS50850">
    <property type="entry name" value="MFS"/>
    <property type="match status" value="1"/>
</dbReference>
<keyword evidence="4 6" id="KW-1133">Transmembrane helix</keyword>
<evidence type="ECO:0000256" key="3">
    <source>
        <dbReference type="ARBA" id="ARBA00022692"/>
    </source>
</evidence>
<comment type="subcellular location">
    <subcellularLocation>
        <location evidence="1">Cell membrane</location>
        <topology evidence="1">Multi-pass membrane protein</topology>
    </subcellularLocation>
</comment>
<evidence type="ECO:0000256" key="6">
    <source>
        <dbReference type="SAM" id="Phobius"/>
    </source>
</evidence>
<organism evidence="8 9">
    <name type="scientific">Bifidobacterium castoris</name>
    <dbReference type="NCBI Taxonomy" id="2306972"/>
    <lineage>
        <taxon>Bacteria</taxon>
        <taxon>Bacillati</taxon>
        <taxon>Actinomycetota</taxon>
        <taxon>Actinomycetes</taxon>
        <taxon>Bifidobacteriales</taxon>
        <taxon>Bifidobacteriaceae</taxon>
        <taxon>Bifidobacterium</taxon>
    </lineage>
</organism>
<gene>
    <name evidence="8" type="ORF">D2E22_0642</name>
</gene>
<feature type="transmembrane region" description="Helical" evidence="6">
    <location>
        <begin position="155"/>
        <end position="173"/>
    </location>
</feature>
<feature type="transmembrane region" description="Helical" evidence="6">
    <location>
        <begin position="370"/>
        <end position="392"/>
    </location>
</feature>
<feature type="transmembrane region" description="Helical" evidence="6">
    <location>
        <begin position="86"/>
        <end position="107"/>
    </location>
</feature>
<protein>
    <submittedName>
        <fullName evidence="8">MFS transporter</fullName>
    </submittedName>
</protein>
<name>A0A430F8S1_9BIFI</name>
<evidence type="ECO:0000259" key="7">
    <source>
        <dbReference type="PROSITE" id="PS50850"/>
    </source>
</evidence>
<dbReference type="InterPro" id="IPR011701">
    <property type="entry name" value="MFS"/>
</dbReference>
<feature type="transmembrane region" description="Helical" evidence="6">
    <location>
        <begin position="310"/>
        <end position="327"/>
    </location>
</feature>
<feature type="transmembrane region" description="Helical" evidence="6">
    <location>
        <begin position="54"/>
        <end position="74"/>
    </location>
</feature>
<dbReference type="InterPro" id="IPR020846">
    <property type="entry name" value="MFS_dom"/>
</dbReference>
<proteinExistence type="predicted"/>
<sequence>MRNHTKPYPDAIGAPPGWHLPVALLLTGQALSLVGSSIVQYAVFWYLIMQTDSGVTMTVAMLCACVPQAVVSLFGGAWADRWNKKALIILPDALIAVVTVVLSVSIARGAAGLALFFVVLAVRSAGAGVQTPAVQSFIPQITPEEKLLRVNSINGTIQSVNMIAAPAVAAVLINIMPLWAILYVDVTTAAVGIAFVALIRVAREGESGAAPAVSVFADMRTGLRYAWRYPRIRSVLIAYAFVCFINIAPMNLTLILMNRGFNGQRLDLGFTVLSTAADKLAANEMAWSIGMVVGGALLAAFGARVFRNNMVLLACAFIGMGVCTAGLGLSPTLLVYLCVDFLVGLCTSLGSSPTFTLLQQESTPDMRGRVFGLLTTFSGFGTPLGMLVFGPLADVIDVRVIFVLGGVLTVPFGVWLLRVDRRWEAPRLGVAGDTRP</sequence>
<evidence type="ECO:0000256" key="2">
    <source>
        <dbReference type="ARBA" id="ARBA00022475"/>
    </source>
</evidence>
<accession>A0A430F8S1</accession>
<dbReference type="GO" id="GO:0005886">
    <property type="term" value="C:plasma membrane"/>
    <property type="evidence" value="ECO:0007669"/>
    <property type="project" value="UniProtKB-SubCell"/>
</dbReference>
<dbReference type="InterPro" id="IPR036259">
    <property type="entry name" value="MFS_trans_sf"/>
</dbReference>
<feature type="transmembrane region" description="Helical" evidence="6">
    <location>
        <begin position="285"/>
        <end position="303"/>
    </location>
</feature>
<dbReference type="PANTHER" id="PTHR23513">
    <property type="entry name" value="INTEGRAL MEMBRANE EFFLUX PROTEIN-RELATED"/>
    <property type="match status" value="1"/>
</dbReference>
<evidence type="ECO:0000313" key="9">
    <source>
        <dbReference type="Proteomes" id="UP000288052"/>
    </source>
</evidence>
<evidence type="ECO:0000256" key="1">
    <source>
        <dbReference type="ARBA" id="ARBA00004651"/>
    </source>
</evidence>
<dbReference type="Gene3D" id="1.20.1250.20">
    <property type="entry name" value="MFS general substrate transporter like domains"/>
    <property type="match status" value="1"/>
</dbReference>
<feature type="transmembrane region" description="Helical" evidence="6">
    <location>
        <begin position="398"/>
        <end position="417"/>
    </location>
</feature>
<dbReference type="GO" id="GO:0022857">
    <property type="term" value="F:transmembrane transporter activity"/>
    <property type="evidence" value="ECO:0007669"/>
    <property type="project" value="InterPro"/>
</dbReference>
<keyword evidence="3 6" id="KW-0812">Transmembrane</keyword>
<keyword evidence="5 6" id="KW-0472">Membrane</keyword>
<feature type="transmembrane region" description="Helical" evidence="6">
    <location>
        <begin position="20"/>
        <end position="48"/>
    </location>
</feature>
<keyword evidence="9" id="KW-1185">Reference proteome</keyword>
<dbReference type="RefSeq" id="WP_241218151.1">
    <property type="nucleotide sequence ID" value="NZ_QXGI01000002.1"/>
</dbReference>
<feature type="transmembrane region" description="Helical" evidence="6">
    <location>
        <begin position="236"/>
        <end position="257"/>
    </location>
</feature>
<evidence type="ECO:0000256" key="4">
    <source>
        <dbReference type="ARBA" id="ARBA00022989"/>
    </source>
</evidence>
<evidence type="ECO:0000256" key="5">
    <source>
        <dbReference type="ARBA" id="ARBA00023136"/>
    </source>
</evidence>
<dbReference type="PANTHER" id="PTHR23513:SF6">
    <property type="entry name" value="MAJOR FACILITATOR SUPERFAMILY ASSOCIATED DOMAIN-CONTAINING PROTEIN"/>
    <property type="match status" value="1"/>
</dbReference>
<comment type="caution">
    <text evidence="8">The sequence shown here is derived from an EMBL/GenBank/DDBJ whole genome shotgun (WGS) entry which is preliminary data.</text>
</comment>
<evidence type="ECO:0000313" key="8">
    <source>
        <dbReference type="EMBL" id="RSX49222.1"/>
    </source>
</evidence>
<dbReference type="AlphaFoldDB" id="A0A430F8S1"/>
<dbReference type="CDD" id="cd06173">
    <property type="entry name" value="MFS_MefA_like"/>
    <property type="match status" value="1"/>
</dbReference>
<dbReference type="Pfam" id="PF07690">
    <property type="entry name" value="MFS_1"/>
    <property type="match status" value="1"/>
</dbReference>
<feature type="domain" description="Major facilitator superfamily (MFS) profile" evidence="7">
    <location>
        <begin position="232"/>
        <end position="436"/>
    </location>
</feature>
<dbReference type="SUPFAM" id="SSF103473">
    <property type="entry name" value="MFS general substrate transporter"/>
    <property type="match status" value="1"/>
</dbReference>
<dbReference type="EMBL" id="QXGI01000002">
    <property type="protein sequence ID" value="RSX49222.1"/>
    <property type="molecule type" value="Genomic_DNA"/>
</dbReference>
<feature type="transmembrane region" description="Helical" evidence="6">
    <location>
        <begin position="333"/>
        <end position="358"/>
    </location>
</feature>
<reference evidence="8 9" key="1">
    <citation type="submission" date="2018-09" db="EMBL/GenBank/DDBJ databases">
        <title>Characterization of the phylogenetic diversity of five novel species belonging to the genus Bifidobacterium.</title>
        <authorList>
            <person name="Lugli G.A."/>
            <person name="Duranti S."/>
            <person name="Milani C."/>
        </authorList>
    </citation>
    <scope>NUCLEOTIDE SEQUENCE [LARGE SCALE GENOMIC DNA]</scope>
    <source>
        <strain evidence="8 9">2020B</strain>
    </source>
</reference>